<dbReference type="InterPro" id="IPR011658">
    <property type="entry name" value="PA14_dom"/>
</dbReference>
<dbReference type="OrthoDB" id="9783154at2"/>
<dbReference type="Pfam" id="PF07691">
    <property type="entry name" value="PA14"/>
    <property type="match status" value="1"/>
</dbReference>
<dbReference type="Gene3D" id="3.90.182.10">
    <property type="entry name" value="Toxin - Anthrax Protective Antigen,domain 1"/>
    <property type="match status" value="1"/>
</dbReference>
<dbReference type="InterPro" id="IPR017850">
    <property type="entry name" value="Alkaline_phosphatase_core_sf"/>
</dbReference>
<dbReference type="SUPFAM" id="SSF56988">
    <property type="entry name" value="Anthrax protective antigen"/>
    <property type="match status" value="1"/>
</dbReference>
<feature type="chain" id="PRO_5022930587" evidence="3">
    <location>
        <begin position="27"/>
        <end position="686"/>
    </location>
</feature>
<feature type="signal peptide" evidence="3">
    <location>
        <begin position="1"/>
        <end position="26"/>
    </location>
</feature>
<feature type="domain" description="PA14" evidence="4">
    <location>
        <begin position="544"/>
        <end position="681"/>
    </location>
</feature>
<dbReference type="PANTHER" id="PTHR43751:SF3">
    <property type="entry name" value="SULFATASE N-TERMINAL DOMAIN-CONTAINING PROTEIN"/>
    <property type="match status" value="1"/>
</dbReference>
<dbReference type="InterPro" id="IPR052701">
    <property type="entry name" value="GAG_Ulvan_Degrading_Sulfatases"/>
</dbReference>
<dbReference type="Gene3D" id="3.40.720.10">
    <property type="entry name" value="Alkaline Phosphatase, subunit A"/>
    <property type="match status" value="1"/>
</dbReference>
<keyword evidence="6" id="KW-1185">Reference proteome</keyword>
<protein>
    <submittedName>
        <fullName evidence="5">Arylsulfatase</fullName>
        <ecNumber evidence="5">3.1.6.1</ecNumber>
    </submittedName>
</protein>
<proteinExistence type="inferred from homology"/>
<dbReference type="PROSITE" id="PS51820">
    <property type="entry name" value="PA14"/>
    <property type="match status" value="1"/>
</dbReference>
<dbReference type="KEGG" id="rul:UC8_58460"/>
<evidence type="ECO:0000313" key="6">
    <source>
        <dbReference type="Proteomes" id="UP000325286"/>
    </source>
</evidence>
<dbReference type="Pfam" id="PF00884">
    <property type="entry name" value="Sulfatase"/>
    <property type="match status" value="1"/>
</dbReference>
<dbReference type="AlphaFoldDB" id="A0A5B9R0N3"/>
<keyword evidence="3" id="KW-0732">Signal</keyword>
<dbReference type="EMBL" id="CP042914">
    <property type="protein sequence ID" value="QEG43790.1"/>
    <property type="molecule type" value="Genomic_DNA"/>
</dbReference>
<evidence type="ECO:0000256" key="2">
    <source>
        <dbReference type="ARBA" id="ARBA00022801"/>
    </source>
</evidence>
<organism evidence="5 6">
    <name type="scientific">Roseimaritima ulvae</name>
    <dbReference type="NCBI Taxonomy" id="980254"/>
    <lineage>
        <taxon>Bacteria</taxon>
        <taxon>Pseudomonadati</taxon>
        <taxon>Planctomycetota</taxon>
        <taxon>Planctomycetia</taxon>
        <taxon>Pirellulales</taxon>
        <taxon>Pirellulaceae</taxon>
        <taxon>Roseimaritima</taxon>
    </lineage>
</organism>
<comment type="similarity">
    <text evidence="1">Belongs to the sulfatase family.</text>
</comment>
<name>A0A5B9R0N3_9BACT</name>
<evidence type="ECO:0000256" key="3">
    <source>
        <dbReference type="SAM" id="SignalP"/>
    </source>
</evidence>
<dbReference type="InterPro" id="IPR024607">
    <property type="entry name" value="Sulfatase_CS"/>
</dbReference>
<dbReference type="InterPro" id="IPR000917">
    <property type="entry name" value="Sulfatase_N"/>
</dbReference>
<dbReference type="GO" id="GO:0004065">
    <property type="term" value="F:arylsulfatase activity"/>
    <property type="evidence" value="ECO:0007669"/>
    <property type="project" value="UniProtKB-EC"/>
</dbReference>
<dbReference type="EC" id="3.1.6.1" evidence="5"/>
<dbReference type="PROSITE" id="PS00523">
    <property type="entry name" value="SULFATASE_1"/>
    <property type="match status" value="1"/>
</dbReference>
<dbReference type="Proteomes" id="UP000325286">
    <property type="component" value="Chromosome"/>
</dbReference>
<dbReference type="SMART" id="SM00758">
    <property type="entry name" value="PA14"/>
    <property type="match status" value="1"/>
</dbReference>
<accession>A0A5B9R0N3</accession>
<gene>
    <name evidence="5" type="primary">atsA_58</name>
    <name evidence="5" type="ORF">UC8_58460</name>
</gene>
<evidence type="ECO:0000313" key="5">
    <source>
        <dbReference type="EMBL" id="QEG43790.1"/>
    </source>
</evidence>
<evidence type="ECO:0000256" key="1">
    <source>
        <dbReference type="ARBA" id="ARBA00008779"/>
    </source>
</evidence>
<evidence type="ECO:0000259" key="4">
    <source>
        <dbReference type="PROSITE" id="PS51820"/>
    </source>
</evidence>
<dbReference type="SUPFAM" id="SSF53649">
    <property type="entry name" value="Alkaline phosphatase-like"/>
    <property type="match status" value="1"/>
</dbReference>
<keyword evidence="2 5" id="KW-0378">Hydrolase</keyword>
<dbReference type="InterPro" id="IPR037524">
    <property type="entry name" value="PA14/GLEYA"/>
</dbReference>
<dbReference type="CDD" id="cd16145">
    <property type="entry name" value="ARS_like"/>
    <property type="match status" value="1"/>
</dbReference>
<reference evidence="5 6" key="1">
    <citation type="submission" date="2019-08" db="EMBL/GenBank/DDBJ databases">
        <title>Deep-cultivation of Planctomycetes and their phenomic and genomic characterization uncovers novel biology.</title>
        <authorList>
            <person name="Wiegand S."/>
            <person name="Jogler M."/>
            <person name="Boedeker C."/>
            <person name="Pinto D."/>
            <person name="Vollmers J."/>
            <person name="Rivas-Marin E."/>
            <person name="Kohn T."/>
            <person name="Peeters S.H."/>
            <person name="Heuer A."/>
            <person name="Rast P."/>
            <person name="Oberbeckmann S."/>
            <person name="Bunk B."/>
            <person name="Jeske O."/>
            <person name="Meyerdierks A."/>
            <person name="Storesund J.E."/>
            <person name="Kallscheuer N."/>
            <person name="Luecker S."/>
            <person name="Lage O.M."/>
            <person name="Pohl T."/>
            <person name="Merkel B.J."/>
            <person name="Hornburger P."/>
            <person name="Mueller R.-W."/>
            <person name="Bruemmer F."/>
            <person name="Labrenz M."/>
            <person name="Spormann A.M."/>
            <person name="Op den Camp H."/>
            <person name="Overmann J."/>
            <person name="Amann R."/>
            <person name="Jetten M.S.M."/>
            <person name="Mascher T."/>
            <person name="Medema M.H."/>
            <person name="Devos D.P."/>
            <person name="Kaster A.-K."/>
            <person name="Ovreas L."/>
            <person name="Rohde M."/>
            <person name="Galperin M.Y."/>
            <person name="Jogler C."/>
        </authorList>
    </citation>
    <scope>NUCLEOTIDE SEQUENCE [LARGE SCALE GENOMIC DNA]</scope>
    <source>
        <strain evidence="5 6">UC8</strain>
    </source>
</reference>
<dbReference type="PANTHER" id="PTHR43751">
    <property type="entry name" value="SULFATASE"/>
    <property type="match status" value="1"/>
</dbReference>
<sequence length="686" mass="76756" precursor="true">MQRPISICLSAILFSSLFCLNSTARAADTPPNVIFILVDDMGWGDLGVFYQNQLQNLPHHRTPHLDKMANEGVQLRAHYCPAPVCAPSRSSLLTGVHQGHAVVRDNQFDKMLEDNHTLGSVLQAAGYRTALIGKYGLQGDGSNPSEWLGYPTKRGFDEFYGYVRHRDGHLHYPADHWPLGDGPSHQTPKEVWHNDQEVSANLQKCYTTDLFTARSKHWIEQHRQSHPEQPFLLYLAYDTPHAALQVPTMAYPEGGGLKGGVQWLGEKGKMINTAVGEIDSFRHPDYVGKGWKDVDERFATMVRRIDNAVGDLLQTLRDLQIDENTLVVFTSDNGPHHESYLKGKQYDPTAFKSYGRFDGTKRDCWEGGIRVPTLAWWPGHIEPQRIDQTPSQFHDWLPTFAELAGALPPARSDGVSLVPTLTRNRKQTPSTIYVEYFQNGRTRDYQDFGPRHRKQKRGQMQVVHVDGFKGIRVDTQSADDPFEIYNLKQDPQERTNLAGTSDRFRALQAKMKARVLQLRRPNASAPRPYDDALVPAIPAADLPALRSGLHWRTRVGKFSYVPNLLGQTPTEIGSSDSFSLQDVAVGEGGAIEWSGWIEVPADGEYTFALSTSRGAVLRLHDATVIDADAEYQPGTKITGTIRLQQGKHPIRLTCLKVDTDASLQLTWAEGDEKQQPIAAEALSQAE</sequence>